<evidence type="ECO:0000313" key="2">
    <source>
        <dbReference type="EMBL" id="OLP57696.1"/>
    </source>
</evidence>
<name>A0A1Q9AQQ0_9HYPH</name>
<dbReference type="Pfam" id="PF07693">
    <property type="entry name" value="KAP_NTPase"/>
    <property type="match status" value="1"/>
</dbReference>
<proteinExistence type="predicted"/>
<dbReference type="AlphaFoldDB" id="A0A1Q9AQQ0"/>
<accession>A0A1Q9AQQ0</accession>
<dbReference type="InterPro" id="IPR027417">
    <property type="entry name" value="P-loop_NTPase"/>
</dbReference>
<comment type="caution">
    <text evidence="2">The sequence shown here is derived from an EMBL/GenBank/DDBJ whole genome shotgun (WGS) entry which is preliminary data.</text>
</comment>
<sequence>MSTEQVNNEIRRFLKAEDKLALCLSGKWGVGKTHTWDTLLTAAFKDATVRPPRYAYVSLFGLETLSDVRRSVFENTVEAAAFSEKERLEATFSSVSERLAQLSSKWRAGIGMIRGIPVVADYGGLVEAGFLDVRNQIVCFDDLERMSEGLDLKDMLGLISFLKEKKNCKVVLLLNSEALEGQNAEDFRVQLEKVIDIHLTFAPTASEAVAIAVPDRTTLLSQMVAEYAAKLEITNIRTIFKLLRICSRLEEVLEGYDERIIRQAFHGACLFGFAIYQPTEAPPIDAILKHRPYADLFGDREERTPEEIQHSELLKRYEFLTADGLDLVVFDCIRSGFYDEVSLQREADVLTGRLELKDQDAAFSKVWDIYHGSFDDNADAFATELKQSIRDNAAAISPANLSASIATLKKLGHGDGLDDLIKDYVDSRDDGMDFWVGDPVSPRLNIEDPDVIAAFAAKAGAFADDRTLTGVATAIVRNRGWSEGTLEFLDKHSTDDFYAAMKSAKDEELRLVVYGLTYFRNIGNADERMKSISAKAVSALQRIGQESAINRLRVEKFSVVVPQA</sequence>
<dbReference type="InterPro" id="IPR011646">
    <property type="entry name" value="KAP_P-loop"/>
</dbReference>
<evidence type="ECO:0000313" key="3">
    <source>
        <dbReference type="Proteomes" id="UP000186143"/>
    </source>
</evidence>
<reference evidence="2 3" key="1">
    <citation type="submission" date="2016-09" db="EMBL/GenBank/DDBJ databases">
        <title>Rhizobium sp. nov., a novel species isolated from the rice rhizosphere.</title>
        <authorList>
            <person name="Zhao J."/>
            <person name="Zhang X."/>
        </authorList>
    </citation>
    <scope>NUCLEOTIDE SEQUENCE [LARGE SCALE GENOMIC DNA]</scope>
    <source>
        <strain evidence="2 3">MH17</strain>
    </source>
</reference>
<dbReference type="EMBL" id="MKIO01000006">
    <property type="protein sequence ID" value="OLP57696.1"/>
    <property type="molecule type" value="Genomic_DNA"/>
</dbReference>
<dbReference type="RefSeq" id="WP_198931513.1">
    <property type="nucleotide sequence ID" value="NZ_MKIO01000006.1"/>
</dbReference>
<evidence type="ECO:0000259" key="1">
    <source>
        <dbReference type="Pfam" id="PF07693"/>
    </source>
</evidence>
<dbReference type="SUPFAM" id="SSF52540">
    <property type="entry name" value="P-loop containing nucleoside triphosphate hydrolases"/>
    <property type="match status" value="1"/>
</dbReference>
<dbReference type="Proteomes" id="UP000186143">
    <property type="component" value="Unassembled WGS sequence"/>
</dbReference>
<protein>
    <recommendedName>
        <fullName evidence="1">KAP NTPase domain-containing protein</fullName>
    </recommendedName>
</protein>
<feature type="domain" description="KAP NTPase" evidence="1">
    <location>
        <begin position="16"/>
        <end position="207"/>
    </location>
</feature>
<gene>
    <name evidence="2" type="ORF">BJF92_07120</name>
</gene>
<dbReference type="Gene3D" id="3.40.50.300">
    <property type="entry name" value="P-loop containing nucleotide triphosphate hydrolases"/>
    <property type="match status" value="1"/>
</dbReference>
<organism evidence="2 3">
    <name type="scientific">Xaviernesmea rhizosphaerae</name>
    <dbReference type="NCBI Taxonomy" id="1672749"/>
    <lineage>
        <taxon>Bacteria</taxon>
        <taxon>Pseudomonadati</taxon>
        <taxon>Pseudomonadota</taxon>
        <taxon>Alphaproteobacteria</taxon>
        <taxon>Hyphomicrobiales</taxon>
        <taxon>Rhizobiaceae</taxon>
        <taxon>Rhizobium/Agrobacterium group</taxon>
        <taxon>Xaviernesmea</taxon>
    </lineage>
</organism>